<dbReference type="NCBIfam" id="TIGR04131">
    <property type="entry name" value="Bac_Flav_CTERM"/>
    <property type="match status" value="1"/>
</dbReference>
<dbReference type="InterPro" id="IPR013783">
    <property type="entry name" value="Ig-like_fold"/>
</dbReference>
<keyword evidence="2" id="KW-1185">Reference proteome</keyword>
<accession>A0A927ASX6</accession>
<evidence type="ECO:0000313" key="1">
    <source>
        <dbReference type="EMBL" id="MBD2701940.1"/>
    </source>
</evidence>
<dbReference type="Gene3D" id="2.60.40.10">
    <property type="entry name" value="Immunoglobulins"/>
    <property type="match status" value="1"/>
</dbReference>
<organism evidence="1 2">
    <name type="scientific">Spirosoma profusum</name>
    <dbReference type="NCBI Taxonomy" id="2771354"/>
    <lineage>
        <taxon>Bacteria</taxon>
        <taxon>Pseudomonadati</taxon>
        <taxon>Bacteroidota</taxon>
        <taxon>Cytophagia</taxon>
        <taxon>Cytophagales</taxon>
        <taxon>Cytophagaceae</taxon>
        <taxon>Spirosoma</taxon>
    </lineage>
</organism>
<dbReference type="Proteomes" id="UP000598820">
    <property type="component" value="Unassembled WGS sequence"/>
</dbReference>
<sequence>MRAVGATPGLFRIQLNQYWDETQIGTGNQDPTVTMLVYRKNNPRLIDRIEISLQEKVPLTFDNLACAEFRKLSFTEARYYATYQFNVSQYTDPGGYYVVWERCCRNDGLTNVRASTVNGVAMTFYLEFPPMVKNGGNFINSSPDFRLPNGDYICINKPFTFNASAVDADGDQLRYSLVTPLNGYTNKNNPFGVETARTSYPAINWGTGYSLTNVIPGKPPLSVNPNTGLLSIRASTEGLYLFTVQVEEFRNGERIGLVRRDFQLPVVDCSKNTPPAAVVSANGKRAIDMAWCGSQPLVLSVEKNSAWAYQWQKDGDNISGATSDTLRVRDSGVYTVVKSRANACANDTTSQGIKITFVTAPAVKLSLSATKPYCTGDTLTLQAQGQPNYVYRWQRDGKDMTGEIQSRLRVYQSGKYEVFAKPTQAVCEGQDTLSITVNPRPVAKISAPVLAFCPTDSVLITATESPGNSLAWQYNNTRQTNQTDRFVAHQPGVYRLVVTAPTGCTAGSESLTLTQYAQPVAQLDSIPSFCFGYTRTVTLRGQPAGGVYTGPGVSGASFDPSQAGPGHHTITYTYTSDKGCRAEKNRQVEVSGGLNLTGQETYRIVKGRSVQLVTKVNEPVSRYVWNPPAALSQANVASPVASPEVTTPYRVTAITAIGCSATLAVEVEVIEPLYIPSAFSPNGDGQNDEWIIPNATSFPQCEVFIYDRWGELIFYSKGYAKAWDGTYHQEFVPSGVYTYQIRTNAEPLFTTYRGQITVIR</sequence>
<protein>
    <submittedName>
        <fullName evidence="1">Gliding motility-associated C-terminal domain-containing protein</fullName>
    </submittedName>
</protein>
<reference evidence="1" key="1">
    <citation type="submission" date="2020-09" db="EMBL/GenBank/DDBJ databases">
        <authorList>
            <person name="Kim M.K."/>
        </authorList>
    </citation>
    <scope>NUCLEOTIDE SEQUENCE</scope>
    <source>
        <strain evidence="1">BT702</strain>
    </source>
</reference>
<dbReference type="Pfam" id="PF13585">
    <property type="entry name" value="CHU_C"/>
    <property type="match status" value="1"/>
</dbReference>
<dbReference type="EMBL" id="JACWZY010000011">
    <property type="protein sequence ID" value="MBD2701940.1"/>
    <property type="molecule type" value="Genomic_DNA"/>
</dbReference>
<name>A0A927ASX6_9BACT</name>
<gene>
    <name evidence="1" type="ORF">IC229_14925</name>
</gene>
<evidence type="ECO:0000313" key="2">
    <source>
        <dbReference type="Proteomes" id="UP000598820"/>
    </source>
</evidence>
<proteinExistence type="predicted"/>
<dbReference type="AlphaFoldDB" id="A0A927ASX6"/>
<comment type="caution">
    <text evidence="1">The sequence shown here is derived from an EMBL/GenBank/DDBJ whole genome shotgun (WGS) entry which is preliminary data.</text>
</comment>
<dbReference type="InterPro" id="IPR026341">
    <property type="entry name" value="T9SS_type_B"/>
</dbReference>